<evidence type="ECO:0000313" key="1">
    <source>
        <dbReference type="EMBL" id="QQP53097.1"/>
    </source>
</evidence>
<dbReference type="Proteomes" id="UP000595437">
    <property type="component" value="Chromosome 3"/>
</dbReference>
<sequence>MKLFNVESPPVTRITTVFCPRTSRRSIFNLQKAESGLCMVRAEGQPFSFSLQWASRSTRIPTWTF</sequence>
<keyword evidence="2" id="KW-1185">Reference proteome</keyword>
<dbReference type="EMBL" id="CP045892">
    <property type="protein sequence ID" value="QQP53097.1"/>
    <property type="molecule type" value="Genomic_DNA"/>
</dbReference>
<dbReference type="AlphaFoldDB" id="A0A7T8KBY7"/>
<organism evidence="1 2">
    <name type="scientific">Caligus rogercresseyi</name>
    <name type="common">Sea louse</name>
    <dbReference type="NCBI Taxonomy" id="217165"/>
    <lineage>
        <taxon>Eukaryota</taxon>
        <taxon>Metazoa</taxon>
        <taxon>Ecdysozoa</taxon>
        <taxon>Arthropoda</taxon>
        <taxon>Crustacea</taxon>
        <taxon>Multicrustacea</taxon>
        <taxon>Hexanauplia</taxon>
        <taxon>Copepoda</taxon>
        <taxon>Siphonostomatoida</taxon>
        <taxon>Caligidae</taxon>
        <taxon>Caligus</taxon>
    </lineage>
</organism>
<evidence type="ECO:0000313" key="2">
    <source>
        <dbReference type="Proteomes" id="UP000595437"/>
    </source>
</evidence>
<accession>A0A7T8KBY7</accession>
<gene>
    <name evidence="1" type="ORF">FKW44_005447</name>
</gene>
<proteinExistence type="predicted"/>
<protein>
    <submittedName>
        <fullName evidence="1">Uncharacterized protein</fullName>
    </submittedName>
</protein>
<reference evidence="2" key="1">
    <citation type="submission" date="2021-01" db="EMBL/GenBank/DDBJ databases">
        <title>Caligus Genome Assembly.</title>
        <authorList>
            <person name="Gallardo-Escarate C."/>
        </authorList>
    </citation>
    <scope>NUCLEOTIDE SEQUENCE [LARGE SCALE GENOMIC DNA]</scope>
</reference>
<name>A0A7T8KBY7_CALRO</name>